<dbReference type="GeneID" id="58923528"/>
<evidence type="ECO:0000259" key="2">
    <source>
        <dbReference type="Pfam" id="PF10411"/>
    </source>
</evidence>
<reference evidence="3 4" key="1">
    <citation type="submission" date="2016-09" db="EMBL/GenBank/DDBJ databases">
        <title>Draft Genome Sequence of Aeromonas sobria Strain 08005, Isolated from Sick Rana catesbeiana.</title>
        <authorList>
            <person name="Yang Q."/>
        </authorList>
    </citation>
    <scope>NUCLEOTIDE SEQUENCE [LARGE SCALE GENOMIC DNA]</scope>
    <source>
        <strain evidence="3 4">08005</strain>
    </source>
</reference>
<dbReference type="InterPro" id="IPR051470">
    <property type="entry name" value="Thiol:disulfide_interchange"/>
</dbReference>
<dbReference type="Pfam" id="PF10411">
    <property type="entry name" value="DsbC_N"/>
    <property type="match status" value="1"/>
</dbReference>
<dbReference type="SUPFAM" id="SSF54423">
    <property type="entry name" value="DsbC/DsbG N-terminal domain-like"/>
    <property type="match status" value="1"/>
</dbReference>
<dbReference type="Proteomes" id="UP000179934">
    <property type="component" value="Unassembled WGS sequence"/>
</dbReference>
<dbReference type="STRING" id="646.BJD16_14410"/>
<dbReference type="InterPro" id="IPR018950">
    <property type="entry name" value="DiS-bond_isomerase_DsbC/G_N"/>
</dbReference>
<name>A0A1S2CTM7_AERSO</name>
<dbReference type="PANTHER" id="PTHR35272">
    <property type="entry name" value="THIOL:DISULFIDE INTERCHANGE PROTEIN DSBC-RELATED"/>
    <property type="match status" value="1"/>
</dbReference>
<dbReference type="EMBL" id="MKFU01000017">
    <property type="protein sequence ID" value="OHY92080.1"/>
    <property type="molecule type" value="Genomic_DNA"/>
</dbReference>
<dbReference type="OrthoDB" id="12976at2"/>
<dbReference type="AlphaFoldDB" id="A0A1S2CTM7"/>
<evidence type="ECO:0000313" key="3">
    <source>
        <dbReference type="EMBL" id="OHY92080.1"/>
    </source>
</evidence>
<feature type="domain" description="Disulphide bond isomerase DsbC/G N-terminal" evidence="2">
    <location>
        <begin position="3"/>
        <end position="64"/>
    </location>
</feature>
<sequence length="216" mass="23830">MDPHALKEVISTRLGIAVYLVEQTPISGLYMLGTSQGVLYSDAKGDYVVQGIMLDMAHDMKNLTVSGLREQRRLGLSQVSYAPIVLEAPDERHRVALFLGEHEARRRQLAPTLQHLQALGISVELYPVIEHAAQAADWCSDPLLQNSPFKAYLPQQECSETLIQNIGLSKWLGVKVLPAWVSSDGNLVRGYQSPEQLLKILDHYAEAPASSPSSES</sequence>
<gene>
    <name evidence="3" type="ORF">BJD16_14410</name>
</gene>
<dbReference type="RefSeq" id="WP_042022939.1">
    <property type="nucleotide sequence ID" value="NZ_CDBW01000035.1"/>
</dbReference>
<accession>A0A1S2CTM7</accession>
<evidence type="ECO:0000256" key="1">
    <source>
        <dbReference type="ARBA" id="ARBA00013829"/>
    </source>
</evidence>
<dbReference type="Gene3D" id="3.10.450.70">
    <property type="entry name" value="Disulphide bond isomerase, DsbC/G, N-terminal"/>
    <property type="match status" value="1"/>
</dbReference>
<evidence type="ECO:0000313" key="4">
    <source>
        <dbReference type="Proteomes" id="UP000179934"/>
    </source>
</evidence>
<organism evidence="3 4">
    <name type="scientific">Aeromonas sobria</name>
    <dbReference type="NCBI Taxonomy" id="646"/>
    <lineage>
        <taxon>Bacteria</taxon>
        <taxon>Pseudomonadati</taxon>
        <taxon>Pseudomonadota</taxon>
        <taxon>Gammaproteobacteria</taxon>
        <taxon>Aeromonadales</taxon>
        <taxon>Aeromonadaceae</taxon>
        <taxon>Aeromonas</taxon>
    </lineage>
</organism>
<dbReference type="InterPro" id="IPR036249">
    <property type="entry name" value="Thioredoxin-like_sf"/>
</dbReference>
<comment type="caution">
    <text evidence="3">The sequence shown here is derived from an EMBL/GenBank/DDBJ whole genome shotgun (WGS) entry which is preliminary data.</text>
</comment>
<dbReference type="InterPro" id="IPR009094">
    <property type="entry name" value="DiS-bond_isomerase_DsbC/G_N_sf"/>
</dbReference>
<proteinExistence type="predicted"/>
<dbReference type="GO" id="GO:0042597">
    <property type="term" value="C:periplasmic space"/>
    <property type="evidence" value="ECO:0007669"/>
    <property type="project" value="InterPro"/>
</dbReference>
<dbReference type="PANTHER" id="PTHR35272:SF3">
    <property type="entry name" value="THIOL:DISULFIDE INTERCHANGE PROTEIN DSBC"/>
    <property type="match status" value="1"/>
</dbReference>
<dbReference type="Gene3D" id="3.40.30.10">
    <property type="entry name" value="Glutaredoxin"/>
    <property type="match status" value="1"/>
</dbReference>
<protein>
    <recommendedName>
        <fullName evidence="1">Thiol:disulfide interchange protein DsbC</fullName>
    </recommendedName>
</protein>
<dbReference type="SUPFAM" id="SSF52833">
    <property type="entry name" value="Thioredoxin-like"/>
    <property type="match status" value="1"/>
</dbReference>